<dbReference type="EMBL" id="JAGKHQ010000004">
    <property type="protein sequence ID" value="KAG7518312.1"/>
    <property type="molecule type" value="Genomic_DNA"/>
</dbReference>
<keyword evidence="6" id="KW-0010">Activator</keyword>
<evidence type="ECO:0000256" key="3">
    <source>
        <dbReference type="ARBA" id="ARBA00022687"/>
    </source>
</evidence>
<evidence type="ECO:0000256" key="6">
    <source>
        <dbReference type="ARBA" id="ARBA00023159"/>
    </source>
</evidence>
<dbReference type="InterPro" id="IPR024940">
    <property type="entry name" value="TCF/LEF"/>
</dbReference>
<feature type="domain" description="HMG box" evidence="10">
    <location>
        <begin position="226"/>
        <end position="294"/>
    </location>
</feature>
<dbReference type="Pfam" id="PF00505">
    <property type="entry name" value="HMG_box"/>
    <property type="match status" value="1"/>
</dbReference>
<dbReference type="GO" id="GO:0000981">
    <property type="term" value="F:DNA-binding transcription factor activity, RNA polymerase II-specific"/>
    <property type="evidence" value="ECO:0007669"/>
    <property type="project" value="TreeGrafter"/>
</dbReference>
<dbReference type="GO" id="GO:0000978">
    <property type="term" value="F:RNA polymerase II cis-regulatory region sequence-specific DNA binding"/>
    <property type="evidence" value="ECO:0007669"/>
    <property type="project" value="TreeGrafter"/>
</dbReference>
<evidence type="ECO:0000313" key="12">
    <source>
        <dbReference type="Proteomes" id="UP000693946"/>
    </source>
</evidence>
<evidence type="ECO:0000256" key="4">
    <source>
        <dbReference type="ARBA" id="ARBA00023015"/>
    </source>
</evidence>
<dbReference type="SMART" id="SM00398">
    <property type="entry name" value="HMG"/>
    <property type="match status" value="1"/>
</dbReference>
<keyword evidence="5 9" id="KW-0238">DNA-binding</keyword>
<organism evidence="11 12">
    <name type="scientific">Solea senegalensis</name>
    <name type="common">Senegalese sole</name>
    <dbReference type="NCBI Taxonomy" id="28829"/>
    <lineage>
        <taxon>Eukaryota</taxon>
        <taxon>Metazoa</taxon>
        <taxon>Chordata</taxon>
        <taxon>Craniata</taxon>
        <taxon>Vertebrata</taxon>
        <taxon>Euteleostomi</taxon>
        <taxon>Actinopterygii</taxon>
        <taxon>Neopterygii</taxon>
        <taxon>Teleostei</taxon>
        <taxon>Neoteleostei</taxon>
        <taxon>Acanthomorphata</taxon>
        <taxon>Carangaria</taxon>
        <taxon>Pleuronectiformes</taxon>
        <taxon>Pleuronectoidei</taxon>
        <taxon>Soleidae</taxon>
        <taxon>Solea</taxon>
    </lineage>
</organism>
<evidence type="ECO:0000259" key="10">
    <source>
        <dbReference type="PROSITE" id="PS50118"/>
    </source>
</evidence>
<dbReference type="FunFam" id="1.10.30.10:FF:000001">
    <property type="entry name" value="transcription factor 7 isoform X2"/>
    <property type="match status" value="1"/>
</dbReference>
<sequence length="315" mass="36307">MDFIAELQQLEKAMHKGADPLQLMMDMLLFETEDPVAGPVVERNTTTPHPLKLTEEAQHKETVHWIHDSDEECDLHGPDSLQMMLEELLVETGIQLPVSENQRVLNRPLQQIVKPLLQEGSDPLLVCKESQCDPQTLQYPPHPPTVLADPSGRQCSQTHQRHAPMMFHMMEKNLVPIGVVNNEVIYALPPEAFNPGFFPATPLLNPTTLGKRKLLRQQDDTRQPYIKKPPNAFMLFRQEQRSKVGAELNIRDSAVINTELGKRWTCLSEQEKLHYFNEADKLSRHHEHLYPGWSTRDNYGKRRKRTRRKCPNLTI</sequence>
<proteinExistence type="inferred from homology"/>
<keyword evidence="12" id="KW-1185">Reference proteome</keyword>
<keyword evidence="4" id="KW-0805">Transcription regulation</keyword>
<dbReference type="GO" id="GO:0060070">
    <property type="term" value="P:canonical Wnt signaling pathway"/>
    <property type="evidence" value="ECO:0007669"/>
    <property type="project" value="TreeGrafter"/>
</dbReference>
<protein>
    <recommendedName>
        <fullName evidence="10">HMG box domain-containing protein</fullName>
    </recommendedName>
</protein>
<comment type="subcellular location">
    <subcellularLocation>
        <location evidence="1">Nucleus</location>
    </subcellularLocation>
</comment>
<dbReference type="AlphaFoldDB" id="A0AAV6SN50"/>
<evidence type="ECO:0000256" key="9">
    <source>
        <dbReference type="PROSITE-ProRule" id="PRU00267"/>
    </source>
</evidence>
<comment type="similarity">
    <text evidence="2">Belongs to the TCF/LEF family.</text>
</comment>
<comment type="caution">
    <text evidence="11">The sequence shown here is derived from an EMBL/GenBank/DDBJ whole genome shotgun (WGS) entry which is preliminary data.</text>
</comment>
<dbReference type="PANTHER" id="PTHR10373:SF38">
    <property type="entry name" value="PROTEIN PANGOLIN, ISOFORM J"/>
    <property type="match status" value="1"/>
</dbReference>
<evidence type="ECO:0000313" key="11">
    <source>
        <dbReference type="EMBL" id="KAG7518312.1"/>
    </source>
</evidence>
<dbReference type="GO" id="GO:0000785">
    <property type="term" value="C:chromatin"/>
    <property type="evidence" value="ECO:0007669"/>
    <property type="project" value="TreeGrafter"/>
</dbReference>
<evidence type="ECO:0000256" key="2">
    <source>
        <dbReference type="ARBA" id="ARBA00006569"/>
    </source>
</evidence>
<evidence type="ECO:0000256" key="7">
    <source>
        <dbReference type="ARBA" id="ARBA00023163"/>
    </source>
</evidence>
<evidence type="ECO:0000256" key="8">
    <source>
        <dbReference type="ARBA" id="ARBA00023242"/>
    </source>
</evidence>
<dbReference type="Proteomes" id="UP000693946">
    <property type="component" value="Linkage Group LG12"/>
</dbReference>
<keyword evidence="8 9" id="KW-0539">Nucleus</keyword>
<accession>A0AAV6SN50</accession>
<name>A0AAV6SN50_SOLSE</name>
<keyword evidence="7" id="KW-0804">Transcription</keyword>
<evidence type="ECO:0000256" key="1">
    <source>
        <dbReference type="ARBA" id="ARBA00004123"/>
    </source>
</evidence>
<evidence type="ECO:0000256" key="5">
    <source>
        <dbReference type="ARBA" id="ARBA00023125"/>
    </source>
</evidence>
<feature type="DNA-binding region" description="HMG box" evidence="9">
    <location>
        <begin position="226"/>
        <end position="294"/>
    </location>
</feature>
<dbReference type="PROSITE" id="PS50118">
    <property type="entry name" value="HMG_BOX_2"/>
    <property type="match status" value="1"/>
</dbReference>
<reference evidence="11 12" key="1">
    <citation type="journal article" date="2021" name="Sci. Rep.">
        <title>Chromosome anchoring in Senegalese sole (Solea senegalensis) reveals sex-associated markers and genome rearrangements in flatfish.</title>
        <authorList>
            <person name="Guerrero-Cozar I."/>
            <person name="Gomez-Garrido J."/>
            <person name="Berbel C."/>
            <person name="Martinez-Blanch J.F."/>
            <person name="Alioto T."/>
            <person name="Claros M.G."/>
            <person name="Gagnaire P.A."/>
            <person name="Manchado M."/>
        </authorList>
    </citation>
    <scope>NUCLEOTIDE SEQUENCE [LARGE SCALE GENOMIC DNA]</scope>
    <source>
        <strain evidence="11">Sse05_10M</strain>
    </source>
</reference>
<gene>
    <name evidence="11" type="ORF">JOB18_030601</name>
</gene>
<dbReference type="GO" id="GO:1990907">
    <property type="term" value="C:beta-catenin-TCF complex"/>
    <property type="evidence" value="ECO:0007669"/>
    <property type="project" value="TreeGrafter"/>
</dbReference>
<dbReference type="InterPro" id="IPR009071">
    <property type="entry name" value="HMG_box_dom"/>
</dbReference>
<dbReference type="PANTHER" id="PTHR10373">
    <property type="entry name" value="TRANSCRIPTION FACTOR 7 FAMILY MEMBER"/>
    <property type="match status" value="1"/>
</dbReference>
<keyword evidence="3" id="KW-0879">Wnt signaling pathway</keyword>